<feature type="region of interest" description="Disordered" evidence="2">
    <location>
        <begin position="476"/>
        <end position="515"/>
    </location>
</feature>
<proteinExistence type="predicted"/>
<dbReference type="EMBL" id="MTYI01000059">
    <property type="protein sequence ID" value="PNP54483.1"/>
    <property type="molecule type" value="Genomic_DNA"/>
</dbReference>
<sequence>MSTVANKPPVIAVGRATSDIGTSPPKPTHTRAQSVRSATPTGQHVRTRSVHPVSARAAVARRDTAMSNTDSDARAAAAAALEDLQQRLEKEEKQSEQNRRQAEVLQSKLDDAVKESAKLEEKVHEHDELIETLRNEKREAGRKIREMETIYEAERSAILKEKEEMATKEEEMQMVIARLKETLAQKLSLEDDPRPSRQCKQRSWSISVVGSHANSEMSTAATASPSLDGSGFAPPSSLQRSDSRNSSKLILQKDKLIESLRLELAEAQIKLVETENQGGGRLQEVERQLMEARMSNARLMEDNESYQLLLQEKTLKGDFGQSDFSYMSPTVNHEALNALEGKASGSSLADELSDATQSEGEYTVDHRRLESELKALKEKNKALTLYINKIIERLLQHQDFETILDQSADMKPPLPEKDKDLPPPPPIEKPQINTQLNGPISPKLNGSFNNQLNGQPILQRTRTAPIMAGRTRPRPFSIIQTSDGTPLDHTDPDKAPSIPIGLGRINRRSRPVSDQFPGAASLVSQMYRGPDSPASPPLNQRHSHAFFPTAGVIGTPGRIPSGSQAPSSGNFPGTRGERSETSSLSGESGEISTPTSQSPPRSHSDKQKTFSGGKPRPLRLVQENPDAVKDNNANKRASWISGWGWGGKKDDSPVSPAIPE</sequence>
<evidence type="ECO:0008006" key="5">
    <source>
        <dbReference type="Google" id="ProtNLM"/>
    </source>
</evidence>
<comment type="caution">
    <text evidence="3">The sequence shown here is derived from an EMBL/GenBank/DDBJ whole genome shotgun (WGS) entry which is preliminary data.</text>
</comment>
<feature type="compositionally biased region" description="Polar residues" evidence="2">
    <location>
        <begin position="561"/>
        <end position="571"/>
    </location>
</feature>
<gene>
    <name evidence="3" type="ORF">THARTR1_05040</name>
</gene>
<feature type="coiled-coil region" evidence="1">
    <location>
        <begin position="250"/>
        <end position="302"/>
    </location>
</feature>
<protein>
    <recommendedName>
        <fullName evidence="5">M protein, serotype 2.1</fullName>
    </recommendedName>
</protein>
<dbReference type="AlphaFoldDB" id="A0A2K0U9P0"/>
<dbReference type="Gene3D" id="1.20.5.2440">
    <property type="match status" value="1"/>
</dbReference>
<feature type="compositionally biased region" description="Basic and acidic residues" evidence="2">
    <location>
        <begin position="84"/>
        <end position="106"/>
    </location>
</feature>
<dbReference type="OrthoDB" id="2121319at2759"/>
<feature type="coiled-coil region" evidence="1">
    <location>
        <begin position="359"/>
        <end position="386"/>
    </location>
</feature>
<name>A0A2K0U9P0_TRIHA</name>
<feature type="region of interest" description="Disordered" evidence="2">
    <location>
        <begin position="217"/>
        <end position="245"/>
    </location>
</feature>
<dbReference type="PANTHER" id="PTHR38120:SF1">
    <property type="entry name" value="M PROTEIN, SEROTYPE 2.1"/>
    <property type="match status" value="1"/>
</dbReference>
<organism evidence="3 4">
    <name type="scientific">Trichoderma harzianum</name>
    <name type="common">Hypocrea lixii</name>
    <dbReference type="NCBI Taxonomy" id="5544"/>
    <lineage>
        <taxon>Eukaryota</taxon>
        <taxon>Fungi</taxon>
        <taxon>Dikarya</taxon>
        <taxon>Ascomycota</taxon>
        <taxon>Pezizomycotina</taxon>
        <taxon>Sordariomycetes</taxon>
        <taxon>Hypocreomycetidae</taxon>
        <taxon>Hypocreales</taxon>
        <taxon>Hypocreaceae</taxon>
        <taxon>Trichoderma</taxon>
    </lineage>
</organism>
<evidence type="ECO:0000256" key="1">
    <source>
        <dbReference type="SAM" id="Coils"/>
    </source>
</evidence>
<feature type="compositionally biased region" description="Low complexity" evidence="2">
    <location>
        <begin position="74"/>
        <end position="83"/>
    </location>
</feature>
<keyword evidence="1" id="KW-0175">Coiled coil</keyword>
<reference evidence="3 4" key="1">
    <citation type="submission" date="2017-02" db="EMBL/GenBank/DDBJ databases">
        <title>Genomes of Trichoderma spp. with biocontrol activity.</title>
        <authorList>
            <person name="Gardiner D."/>
            <person name="Kazan K."/>
            <person name="Vos C."/>
            <person name="Harvey P."/>
        </authorList>
    </citation>
    <scope>NUCLEOTIDE SEQUENCE [LARGE SCALE GENOMIC DNA]</scope>
    <source>
        <strain evidence="3 4">Tr1</strain>
    </source>
</reference>
<evidence type="ECO:0000313" key="4">
    <source>
        <dbReference type="Proteomes" id="UP000236290"/>
    </source>
</evidence>
<accession>A0A2K0U9P0</accession>
<evidence type="ECO:0000256" key="2">
    <source>
        <dbReference type="SAM" id="MobiDB-lite"/>
    </source>
</evidence>
<feature type="compositionally biased region" description="Low complexity" evidence="2">
    <location>
        <begin position="581"/>
        <end position="593"/>
    </location>
</feature>
<evidence type="ECO:0000313" key="3">
    <source>
        <dbReference type="EMBL" id="PNP54483.1"/>
    </source>
</evidence>
<dbReference type="PANTHER" id="PTHR38120">
    <property type="entry name" value="EXPRESSED PROTEIN"/>
    <property type="match status" value="1"/>
</dbReference>
<feature type="compositionally biased region" description="Polar residues" evidence="2">
    <location>
        <begin position="217"/>
        <end position="227"/>
    </location>
</feature>
<feature type="region of interest" description="Disordered" evidence="2">
    <location>
        <begin position="1"/>
        <end position="106"/>
    </location>
</feature>
<feature type="compositionally biased region" description="Polar residues" evidence="2">
    <location>
        <begin position="30"/>
        <end position="44"/>
    </location>
</feature>
<dbReference type="Proteomes" id="UP000236290">
    <property type="component" value="Unassembled WGS sequence"/>
</dbReference>
<feature type="region of interest" description="Disordered" evidence="2">
    <location>
        <begin position="548"/>
        <end position="660"/>
    </location>
</feature>